<sequence length="124" mass="14035">MGCQRLAGDRGAIRRAADLEGGLAFKANLRNPLRVCRRIRSPRWVTGGAIERVRLRQRAGAEDGRGQARQERDPDRLTLGRDGSVSHRWPSGVASAFSRRWTRQAYRLRVRWQSAPCSWVQAAL</sequence>
<protein>
    <submittedName>
        <fullName evidence="2">Uncharacterized protein</fullName>
    </submittedName>
</protein>
<reference evidence="2" key="1">
    <citation type="submission" date="2022-04" db="EMBL/GenBank/DDBJ databases">
        <title>Whole genome sequence of Sphaerotilus sp. FB-5.</title>
        <authorList>
            <person name="Takeda M."/>
            <person name="Narihara S."/>
            <person name="Akimoto M."/>
            <person name="Akimoto R."/>
            <person name="Nishiyashiki S."/>
            <person name="Murakami T."/>
        </authorList>
    </citation>
    <scope>NUCLEOTIDE SEQUENCE</scope>
    <source>
        <strain evidence="2">FB-5</strain>
    </source>
</reference>
<dbReference type="Proteomes" id="UP001057498">
    <property type="component" value="Chromosome"/>
</dbReference>
<evidence type="ECO:0000313" key="2">
    <source>
        <dbReference type="EMBL" id="BDI06075.1"/>
    </source>
</evidence>
<evidence type="ECO:0000313" key="3">
    <source>
        <dbReference type="Proteomes" id="UP001057498"/>
    </source>
</evidence>
<name>A0ABM7YNM0_9BURK</name>
<dbReference type="EMBL" id="AP025730">
    <property type="protein sequence ID" value="BDI06075.1"/>
    <property type="molecule type" value="Genomic_DNA"/>
</dbReference>
<feature type="compositionally biased region" description="Basic and acidic residues" evidence="1">
    <location>
        <begin position="56"/>
        <end position="79"/>
    </location>
</feature>
<accession>A0ABM7YNM0</accession>
<gene>
    <name evidence="2" type="ORF">CATMQ487_30450</name>
</gene>
<evidence type="ECO:0000256" key="1">
    <source>
        <dbReference type="SAM" id="MobiDB-lite"/>
    </source>
</evidence>
<keyword evidence="3" id="KW-1185">Reference proteome</keyword>
<feature type="region of interest" description="Disordered" evidence="1">
    <location>
        <begin position="56"/>
        <end position="84"/>
    </location>
</feature>
<proteinExistence type="predicted"/>
<organism evidence="2 3">
    <name type="scientific">Sphaerotilus microaerophilus</name>
    <dbReference type="NCBI Taxonomy" id="2914710"/>
    <lineage>
        <taxon>Bacteria</taxon>
        <taxon>Pseudomonadati</taxon>
        <taxon>Pseudomonadota</taxon>
        <taxon>Betaproteobacteria</taxon>
        <taxon>Burkholderiales</taxon>
        <taxon>Sphaerotilaceae</taxon>
        <taxon>Sphaerotilus</taxon>
    </lineage>
</organism>